<keyword evidence="2" id="KW-1185">Reference proteome</keyword>
<gene>
    <name evidence="1" type="ORF">LSUE1_G005382</name>
</gene>
<evidence type="ECO:0008006" key="3">
    <source>
        <dbReference type="Google" id="ProtNLM"/>
    </source>
</evidence>
<dbReference type="EMBL" id="QGMK01000429">
    <property type="protein sequence ID" value="TVY81742.1"/>
    <property type="molecule type" value="Genomic_DNA"/>
</dbReference>
<protein>
    <recommendedName>
        <fullName evidence="3">AB hydrolase-1 domain-containing protein</fullName>
    </recommendedName>
</protein>
<organism evidence="1 2">
    <name type="scientific">Lachnellula suecica</name>
    <dbReference type="NCBI Taxonomy" id="602035"/>
    <lineage>
        <taxon>Eukaryota</taxon>
        <taxon>Fungi</taxon>
        <taxon>Dikarya</taxon>
        <taxon>Ascomycota</taxon>
        <taxon>Pezizomycotina</taxon>
        <taxon>Leotiomycetes</taxon>
        <taxon>Helotiales</taxon>
        <taxon>Lachnaceae</taxon>
        <taxon>Lachnellula</taxon>
    </lineage>
</organism>
<sequence>MVAIVEGHGAWREEEAMLLLGPSHHTLSSEDMEVLERTKWKKGREEIMYWGLSYGSVLGQTFAAMHPERVGRMVLDGVLDPDDYYSGAWLKNLQDSDMIITKFCEYCFEAGPSLCPLSTGNSGKDVEARLERIMMALKTSPLPVPSEGTRGPEVVTYGDMFLMMLTAMYFPYVAAEPFFALLADAERGDGTKIAVMKQRNLHPATLSPHCQRDGHFSEACTSGSYLSGFGAYQAISCMDYGGGSNFTKEEFSEYYKELRKQGKWISTSWARNKLSCLGFSPSAAAWRFEGPVSRVTSHPMLIIGNTHDTVTPIGNNPSLCTGRVLRTYFQTGELPENGTICDPEYKPFIGCLKKDENGDCRKRTGEEEEEEMWSAMEAITNVWP</sequence>
<dbReference type="OrthoDB" id="425534at2759"/>
<comment type="caution">
    <text evidence="1">The sequence shown here is derived from an EMBL/GenBank/DDBJ whole genome shotgun (WGS) entry which is preliminary data.</text>
</comment>
<dbReference type="SUPFAM" id="SSF53474">
    <property type="entry name" value="alpha/beta-Hydrolases"/>
    <property type="match status" value="1"/>
</dbReference>
<name>A0A8T9C9H9_9HELO</name>
<dbReference type="AlphaFoldDB" id="A0A8T9C9H9"/>
<dbReference type="Proteomes" id="UP000469558">
    <property type="component" value="Unassembled WGS sequence"/>
</dbReference>
<reference evidence="1 2" key="1">
    <citation type="submission" date="2018-05" db="EMBL/GenBank/DDBJ databases">
        <title>Genome sequencing and assembly of the regulated plant pathogen Lachnellula willkommii and related sister species for the development of diagnostic species identification markers.</title>
        <authorList>
            <person name="Giroux E."/>
            <person name="Bilodeau G."/>
        </authorList>
    </citation>
    <scope>NUCLEOTIDE SEQUENCE [LARGE SCALE GENOMIC DNA]</scope>
    <source>
        <strain evidence="1 2">CBS 268.59</strain>
    </source>
</reference>
<accession>A0A8T9C9H9</accession>
<evidence type="ECO:0000313" key="2">
    <source>
        <dbReference type="Proteomes" id="UP000469558"/>
    </source>
</evidence>
<proteinExistence type="predicted"/>
<dbReference type="InterPro" id="IPR029058">
    <property type="entry name" value="AB_hydrolase_fold"/>
</dbReference>
<dbReference type="Gene3D" id="3.40.50.1820">
    <property type="entry name" value="alpha/beta hydrolase"/>
    <property type="match status" value="1"/>
</dbReference>
<evidence type="ECO:0000313" key="1">
    <source>
        <dbReference type="EMBL" id="TVY81742.1"/>
    </source>
</evidence>